<evidence type="ECO:0000313" key="2">
    <source>
        <dbReference type="Proteomes" id="UP000190074"/>
    </source>
</evidence>
<name>A0A1U0U7Z5_9MYCO</name>
<dbReference type="Proteomes" id="UP000190074">
    <property type="component" value="Unassembled WGS sequence"/>
</dbReference>
<dbReference type="AlphaFoldDB" id="A0A1U0U7Z5"/>
<gene>
    <name evidence="1" type="ORF">SAMEA2259716_02443</name>
</gene>
<protein>
    <submittedName>
        <fullName evidence="1">Gp34 protein</fullName>
    </submittedName>
</protein>
<reference evidence="1 2" key="1">
    <citation type="submission" date="2016-11" db="EMBL/GenBank/DDBJ databases">
        <authorList>
            <consortium name="Pathogen Informatics"/>
        </authorList>
    </citation>
    <scope>NUCLEOTIDE SEQUENCE [LARGE SCALE GENOMIC DNA]</scope>
    <source>
        <strain evidence="1 2">911</strain>
    </source>
</reference>
<dbReference type="InterPro" id="IPR056908">
    <property type="entry name" value="Gp80-like"/>
</dbReference>
<dbReference type="EMBL" id="FVGW01000004">
    <property type="protein sequence ID" value="SKM05204.1"/>
    <property type="molecule type" value="Genomic_DNA"/>
</dbReference>
<dbReference type="Pfam" id="PF23140">
    <property type="entry name" value="Gp80"/>
    <property type="match status" value="1"/>
</dbReference>
<accession>A0A1U0U7Z5</accession>
<evidence type="ECO:0000313" key="1">
    <source>
        <dbReference type="EMBL" id="SKM05204.1"/>
    </source>
</evidence>
<sequence>MASGLSAVNLANKWLNILRGAAFTPPAGVYARLHLDDPGPNGTANASVVATRIQVAYSPAANGAIVLTGTNPQFTMTATETIKYVSFWDDATAGNFLWSAPLAAPRNVVATDTLTLVSAGVTLGPLAA</sequence>
<organism evidence="1 2">
    <name type="scientific">Mycobacteroides abscessus subsp. massiliense</name>
    <dbReference type="NCBI Taxonomy" id="1962118"/>
    <lineage>
        <taxon>Bacteria</taxon>
        <taxon>Bacillati</taxon>
        <taxon>Actinomycetota</taxon>
        <taxon>Actinomycetes</taxon>
        <taxon>Mycobacteriales</taxon>
        <taxon>Mycobacteriaceae</taxon>
        <taxon>Mycobacteroides</taxon>
        <taxon>Mycobacteroides abscessus</taxon>
    </lineage>
</organism>
<proteinExistence type="predicted"/>